<accession>A0A5C4QTX3</accession>
<proteinExistence type="predicted"/>
<keyword evidence="2" id="KW-1185">Reference proteome</keyword>
<protein>
    <submittedName>
        <fullName evidence="1">Uncharacterized protein</fullName>
    </submittedName>
</protein>
<dbReference type="Proteomes" id="UP000306145">
    <property type="component" value="Unassembled WGS sequence"/>
</dbReference>
<organism evidence="1 2">
    <name type="scientific">Micromonospora orduensis</name>
    <dbReference type="NCBI Taxonomy" id="1420891"/>
    <lineage>
        <taxon>Bacteria</taxon>
        <taxon>Bacillati</taxon>
        <taxon>Actinomycetota</taxon>
        <taxon>Actinomycetes</taxon>
        <taxon>Micromonosporales</taxon>
        <taxon>Micromonosporaceae</taxon>
        <taxon>Micromonospora</taxon>
    </lineage>
</organism>
<evidence type="ECO:0000313" key="2">
    <source>
        <dbReference type="Proteomes" id="UP000306145"/>
    </source>
</evidence>
<reference evidence="1 2" key="1">
    <citation type="submission" date="2019-06" db="EMBL/GenBank/DDBJ databases">
        <title>Micromonospora ordensis sp. nov., isolated from deep marine sediment.</title>
        <authorList>
            <person name="Veyisoglu A."/>
            <person name="Carro L."/>
            <person name="Klenk H.-P."/>
            <person name="Sahin N."/>
        </authorList>
    </citation>
    <scope>NUCLEOTIDE SEQUENCE [LARGE SCALE GENOMIC DNA]</scope>
    <source>
        <strain evidence="1 2">S2509</strain>
    </source>
</reference>
<dbReference type="AlphaFoldDB" id="A0A5C4QTX3"/>
<name>A0A5C4QTX3_9ACTN</name>
<comment type="caution">
    <text evidence="1">The sequence shown here is derived from an EMBL/GenBank/DDBJ whole genome shotgun (WGS) entry which is preliminary data.</text>
</comment>
<evidence type="ECO:0000313" key="1">
    <source>
        <dbReference type="EMBL" id="TNH29168.1"/>
    </source>
</evidence>
<dbReference type="EMBL" id="VDFY01000146">
    <property type="protein sequence ID" value="TNH29168.1"/>
    <property type="molecule type" value="Genomic_DNA"/>
</dbReference>
<sequence>MSIPTPVVIGVMLTISVGRGFANEYRAGWAGAALHDNVRHRAVAVRSRIAGSIDVVQDENPYAIAVPGRATAPPRPGFQV</sequence>
<gene>
    <name evidence="1" type="ORF">FHG89_13405</name>
</gene>